<dbReference type="PANTHER" id="PTHR38797:SF4">
    <property type="entry name" value="NUCLEAR PORE COMPLEX PROTEIN NUP85"/>
    <property type="match status" value="1"/>
</dbReference>
<accession>A0A8H3B965</accession>
<dbReference type="PANTHER" id="PTHR38797">
    <property type="entry name" value="NUCLEAR PORE COMPLEX PROTEIN NUP85-RELATED"/>
    <property type="match status" value="1"/>
</dbReference>
<protein>
    <submittedName>
        <fullName evidence="1">Uncharacterized protein</fullName>
    </submittedName>
</protein>
<reference evidence="1" key="1">
    <citation type="submission" date="2021-01" db="EMBL/GenBank/DDBJ databases">
        <authorList>
            <person name="Kaushik A."/>
        </authorList>
    </citation>
    <scope>NUCLEOTIDE SEQUENCE</scope>
    <source>
        <strain evidence="1">AG6-10EEA</strain>
    </source>
</reference>
<evidence type="ECO:0000313" key="2">
    <source>
        <dbReference type="Proteomes" id="UP000663853"/>
    </source>
</evidence>
<dbReference type="InterPro" id="IPR053204">
    <property type="entry name" value="Oxopyrrolidines_Biosynth-assoc"/>
</dbReference>
<dbReference type="Pfam" id="PF12311">
    <property type="entry name" value="DUF3632"/>
    <property type="match status" value="1"/>
</dbReference>
<dbReference type="Proteomes" id="UP000663853">
    <property type="component" value="Unassembled WGS sequence"/>
</dbReference>
<name>A0A8H3B965_9AGAM</name>
<proteinExistence type="predicted"/>
<organism evidence="1 2">
    <name type="scientific">Rhizoctonia solani</name>
    <dbReference type="NCBI Taxonomy" id="456999"/>
    <lineage>
        <taxon>Eukaryota</taxon>
        <taxon>Fungi</taxon>
        <taxon>Dikarya</taxon>
        <taxon>Basidiomycota</taxon>
        <taxon>Agaricomycotina</taxon>
        <taxon>Agaricomycetes</taxon>
        <taxon>Cantharellales</taxon>
        <taxon>Ceratobasidiaceae</taxon>
        <taxon>Rhizoctonia</taxon>
    </lineage>
</organism>
<comment type="caution">
    <text evidence="1">The sequence shown here is derived from an EMBL/GenBank/DDBJ whole genome shotgun (WGS) entry which is preliminary data.</text>
</comment>
<dbReference type="EMBL" id="CAJMXA010001057">
    <property type="protein sequence ID" value="CAE6450163.1"/>
    <property type="molecule type" value="Genomic_DNA"/>
</dbReference>
<dbReference type="AlphaFoldDB" id="A0A8H3B965"/>
<evidence type="ECO:0000313" key="1">
    <source>
        <dbReference type="EMBL" id="CAE6450163.1"/>
    </source>
</evidence>
<sequence length="358" mass="40041">MQNYHQNMKSDVQSTLDALVSPTASISCTEAAQRISVINTNYLKMCAERAAGLTEGSEKDEDDPYHGTSTPGVPGFFSNLWGIVIERVHNAPVEEEAHNDHITRLVGLVDRTKNNSQPEGSEWLIGDEKCGWKDLPLLGQTIRDVYNEPIDTMTFESSALLSSEGQTAVAGAVRLEPQHLSGEDSQLNTIRLAVARHRWLSLQSFISRLWRDCKCDSYALYAVWALRSGLEDWPESPPAFGTRYSTFEESPAYLVLQVEAATIWINNAASLMYQCTKIWGPNGNPDWPKRAGAPGKGGRRWSGVDGYDREHKRWKLWKDGLGEVIQWCDREGQGQVEGWRVKDAAIRALDSMKAAEQQ</sequence>
<gene>
    <name evidence="1" type="ORF">RDB_LOCUS48823</name>
</gene>
<dbReference type="InterPro" id="IPR022085">
    <property type="entry name" value="OpdG"/>
</dbReference>